<dbReference type="PANTHER" id="PTHR46669:SF1">
    <property type="entry name" value="LEUCINE-RICH PPR MOTIF-CONTAINING PROTEIN, MITOCHONDRIAL"/>
    <property type="match status" value="1"/>
</dbReference>
<dbReference type="GO" id="GO:0070129">
    <property type="term" value="P:regulation of mitochondrial translation"/>
    <property type="evidence" value="ECO:0007669"/>
    <property type="project" value="TreeGrafter"/>
</dbReference>
<dbReference type="PANTHER" id="PTHR46669">
    <property type="entry name" value="LEUCINE-RICH PPR MOTIF-CONTAINING PROTEIN, MITOCHONDRIAL"/>
    <property type="match status" value="1"/>
</dbReference>
<evidence type="ECO:0000256" key="1">
    <source>
        <dbReference type="PROSITE-ProRule" id="PRU00708"/>
    </source>
</evidence>
<proteinExistence type="predicted"/>
<accession>T1IYE6</accession>
<dbReference type="EMBL" id="JH431682">
    <property type="status" value="NOT_ANNOTATED_CDS"/>
    <property type="molecule type" value="Genomic_DNA"/>
</dbReference>
<reference evidence="4" key="1">
    <citation type="submission" date="2011-05" db="EMBL/GenBank/DDBJ databases">
        <authorList>
            <person name="Richards S.R."/>
            <person name="Qu J."/>
            <person name="Jiang H."/>
            <person name="Jhangiani S.N."/>
            <person name="Agravi P."/>
            <person name="Goodspeed R."/>
            <person name="Gross S."/>
            <person name="Mandapat C."/>
            <person name="Jackson L."/>
            <person name="Mathew T."/>
            <person name="Pu L."/>
            <person name="Thornton R."/>
            <person name="Saada N."/>
            <person name="Wilczek-Boney K.B."/>
            <person name="Lee S."/>
            <person name="Kovar C."/>
            <person name="Wu Y."/>
            <person name="Scherer S.E."/>
            <person name="Worley K.C."/>
            <person name="Muzny D.M."/>
            <person name="Gibbs R."/>
        </authorList>
    </citation>
    <scope>NUCLEOTIDE SEQUENCE</scope>
    <source>
        <strain evidence="4">Brora</strain>
    </source>
</reference>
<evidence type="ECO:0000313" key="3">
    <source>
        <dbReference type="EnsemblMetazoa" id="SMAR006254-PA"/>
    </source>
</evidence>
<feature type="repeat" description="PPR" evidence="1">
    <location>
        <begin position="262"/>
        <end position="296"/>
    </location>
</feature>
<dbReference type="GO" id="GO:0005739">
    <property type="term" value="C:mitochondrion"/>
    <property type="evidence" value="ECO:0007669"/>
    <property type="project" value="TreeGrafter"/>
</dbReference>
<evidence type="ECO:0000313" key="4">
    <source>
        <dbReference type="Proteomes" id="UP000014500"/>
    </source>
</evidence>
<organism evidence="3 4">
    <name type="scientific">Strigamia maritima</name>
    <name type="common">European centipede</name>
    <name type="synonym">Geophilus maritimus</name>
    <dbReference type="NCBI Taxonomy" id="126957"/>
    <lineage>
        <taxon>Eukaryota</taxon>
        <taxon>Metazoa</taxon>
        <taxon>Ecdysozoa</taxon>
        <taxon>Arthropoda</taxon>
        <taxon>Myriapoda</taxon>
        <taxon>Chilopoda</taxon>
        <taxon>Pleurostigmophora</taxon>
        <taxon>Geophilomorpha</taxon>
        <taxon>Linotaeniidae</taxon>
        <taxon>Strigamia</taxon>
    </lineage>
</organism>
<evidence type="ECO:0000256" key="2">
    <source>
        <dbReference type="SAM" id="MobiDB-lite"/>
    </source>
</evidence>
<dbReference type="eggNOG" id="KOG4318">
    <property type="taxonomic scope" value="Eukaryota"/>
</dbReference>
<reference evidence="3" key="2">
    <citation type="submission" date="2015-02" db="UniProtKB">
        <authorList>
            <consortium name="EnsemblMetazoa"/>
        </authorList>
    </citation>
    <scope>IDENTIFICATION</scope>
</reference>
<feature type="repeat" description="PPR" evidence="1">
    <location>
        <begin position="227"/>
        <end position="261"/>
    </location>
</feature>
<dbReference type="InterPro" id="IPR033490">
    <property type="entry name" value="LRP130"/>
</dbReference>
<dbReference type="InterPro" id="IPR002885">
    <property type="entry name" value="PPR_rpt"/>
</dbReference>
<dbReference type="STRING" id="126957.T1IYE6"/>
<dbReference type="AlphaFoldDB" id="T1IYE6"/>
<dbReference type="PROSITE" id="PS51375">
    <property type="entry name" value="PPR"/>
    <property type="match status" value="2"/>
</dbReference>
<sequence>IFDYFCTKLFDLISFLPLSNRNPNLADEISTRYPQNKTPFYKSASAMASILRFAKHARSFSDLTVASRRLSTLKYCLTKHGKLPKREKLKQVQIWTLASRSISVQKVQTDYQRVDDALNRLDMFARRSGKISMKAVEQLLEDFKQLGKVNPNHSLLAIHCCGKLLCDEKFETRSKLTANIWNFLETSGSTLDISHYNALIKVYFENEHKFNPTDFLAKIESKGLTPNRVTYQRLISCYCQQGDIEGAGKILEHMKKEAIPINEGVFNALILGHARTNNMEGAKGVLDVMRNAKVQPSVDTYAALLNAYAEKGDIESISQGLGCTFGSIISPLIEHYVNKGQLDNALSMVRLHNVRININKLFSSLSRFCFEPSTSIDAALDLLQLIKDRNLMETSIDVFGQFALSYGRYVHKSTEKMEFVLKKMLSRDVRISPEMRELMHKHFHLNNSSPISHLLNKMAMDMDDIETPVVRQQLQSREMNLVDMERNLDEARKRGMNTKSILSKLLLHHCRAYNVEKAEEIKAELDALDFVYPEGISCVLMNMYANCDKLDDAKAIWTQVKEKHPDVAIDELKLLDFSAALVRADEVDEAIKFLSEQSVTKLPVKKDSSVFRLLNSAAEKGNEELTKKLFDIVIQRVDLKAAVDKFFEICRNYRTAPWRDMLLEEFVKIDDADTVQKIINECSAIYGEMNTMYDLAFAFLRCGRSREAKKLFDTCGVRARHGNLDHECQRLIEKDDVGTLEELVKVTRDLFDINRDRMYYHLLQAYDKRNDHENALDVWTLMQEEDVRPSERTLVFLANILKRNDRSVPFAVPEVKVESTATSSKSPIQKAINENDVGSALKIYQANKLNNRTTTEHETRVLIEGLVQKERLRDAVDVVLQTECDMDLMYGAVRLLLTKLASNGDTDNIKKLETKFTPSAKKRVQFNNTMINSYISKDEPLNVLKMMEDDLQGDRSNPPGGVLLPFLKKYPQLVDKVEELAVGYSKHNAFNPLNYVWMYYFVNENYGKADAIFKQTPDFQEKLSFRYISDHALLVENVDMLKRLLDVVKSTKLPSQAVAKVASTLIDVQCALNELDGAEATYKDAKSADAEGFINLKSVNNLRTKLRSVGKDCSFLPSQSSSSSSSDSSDSDAERESKKSA</sequence>
<feature type="compositionally biased region" description="Low complexity" evidence="2">
    <location>
        <begin position="1118"/>
        <end position="1128"/>
    </location>
</feature>
<feature type="compositionally biased region" description="Basic and acidic residues" evidence="2">
    <location>
        <begin position="1132"/>
        <end position="1141"/>
    </location>
</feature>
<dbReference type="PhylomeDB" id="T1IYE6"/>
<dbReference type="InterPro" id="IPR011990">
    <property type="entry name" value="TPR-like_helical_dom_sf"/>
</dbReference>
<dbReference type="EnsemblMetazoa" id="SMAR006254-RA">
    <property type="protein sequence ID" value="SMAR006254-PA"/>
    <property type="gene ID" value="SMAR006254"/>
</dbReference>
<dbReference type="Proteomes" id="UP000014500">
    <property type="component" value="Unassembled WGS sequence"/>
</dbReference>
<feature type="region of interest" description="Disordered" evidence="2">
    <location>
        <begin position="1114"/>
        <end position="1141"/>
    </location>
</feature>
<dbReference type="GO" id="GO:0005634">
    <property type="term" value="C:nucleus"/>
    <property type="evidence" value="ECO:0007669"/>
    <property type="project" value="TreeGrafter"/>
</dbReference>
<evidence type="ECO:0008006" key="5">
    <source>
        <dbReference type="Google" id="ProtNLM"/>
    </source>
</evidence>
<dbReference type="HOGENOM" id="CLU_006166_0_0_1"/>
<name>T1IYE6_STRMM</name>
<dbReference type="GO" id="GO:0003730">
    <property type="term" value="F:mRNA 3'-UTR binding"/>
    <property type="evidence" value="ECO:0007669"/>
    <property type="project" value="TreeGrafter"/>
</dbReference>
<dbReference type="NCBIfam" id="TIGR00756">
    <property type="entry name" value="PPR"/>
    <property type="match status" value="1"/>
</dbReference>
<keyword evidence="4" id="KW-1185">Reference proteome</keyword>
<dbReference type="OMA" id="INCGECE"/>
<protein>
    <recommendedName>
        <fullName evidence="5">Pentacotripeptide-repeat region of PRORP domain-containing protein</fullName>
    </recommendedName>
</protein>
<dbReference type="Gene3D" id="1.25.40.10">
    <property type="entry name" value="Tetratricopeptide repeat domain"/>
    <property type="match status" value="3"/>
</dbReference>
<dbReference type="Pfam" id="PF13812">
    <property type="entry name" value="PPR_3"/>
    <property type="match status" value="2"/>
</dbReference>